<dbReference type="Proteomes" id="UP000826573">
    <property type="component" value="Unassembled WGS sequence"/>
</dbReference>
<gene>
    <name evidence="1" type="ORF">TsFJ059_005029</name>
</gene>
<sequence>METFKGQGQISTRTSVGLLPTRLLGFGALPRVAFVWFVRRARITPAAICACMGLGGQWKWPASGRLKFC</sequence>
<comment type="caution">
    <text evidence="1">The sequence shown here is derived from an EMBL/GenBank/DDBJ whole genome shotgun (WGS) entry which is preliminary data.</text>
</comment>
<keyword evidence="2" id="KW-1185">Reference proteome</keyword>
<accession>A0A9P8KX74</accession>
<proteinExistence type="predicted"/>
<dbReference type="AlphaFoldDB" id="A0A9P8KX74"/>
<dbReference type="EMBL" id="JAIMJC010000002">
    <property type="protein sequence ID" value="KAH0530409.1"/>
    <property type="molecule type" value="Genomic_DNA"/>
</dbReference>
<reference evidence="1 2" key="1">
    <citation type="submission" date="2021-08" db="EMBL/GenBank/DDBJ databases">
        <title>The highly contiguous genome resource for Trichoderma semiorbis FJ059, a fungal antagonistic to plant pathogens.</title>
        <authorList>
            <person name="Liu T."/>
        </authorList>
    </citation>
    <scope>NUCLEOTIDE SEQUENCE [LARGE SCALE GENOMIC DNA]</scope>
    <source>
        <strain evidence="1 2">FJ059</strain>
    </source>
</reference>
<evidence type="ECO:0000313" key="1">
    <source>
        <dbReference type="EMBL" id="KAH0530409.1"/>
    </source>
</evidence>
<organism evidence="1 2">
    <name type="scientific">Trichoderma semiorbis</name>
    <dbReference type="NCBI Taxonomy" id="1491008"/>
    <lineage>
        <taxon>Eukaryota</taxon>
        <taxon>Fungi</taxon>
        <taxon>Dikarya</taxon>
        <taxon>Ascomycota</taxon>
        <taxon>Pezizomycotina</taxon>
        <taxon>Sordariomycetes</taxon>
        <taxon>Hypocreomycetidae</taxon>
        <taxon>Hypocreales</taxon>
        <taxon>Hypocreaceae</taxon>
        <taxon>Trichoderma</taxon>
    </lineage>
</organism>
<protein>
    <submittedName>
        <fullName evidence="1">Uncharacterized protein</fullName>
    </submittedName>
</protein>
<name>A0A9P8KX74_9HYPO</name>
<evidence type="ECO:0000313" key="2">
    <source>
        <dbReference type="Proteomes" id="UP000826573"/>
    </source>
</evidence>